<gene>
    <name evidence="3" type="ORF">METZ01_LOCUS24094</name>
</gene>
<dbReference type="PANTHER" id="PTHR43244:SF1">
    <property type="entry name" value="5,10-METHYLENETETRAHYDROMETHANOPTERIN REDUCTASE"/>
    <property type="match status" value="1"/>
</dbReference>
<dbReference type="InterPro" id="IPR019951">
    <property type="entry name" value="F420_OxRdatse_Rv3520c_pred"/>
</dbReference>
<dbReference type="GO" id="GO:0016705">
    <property type="term" value="F:oxidoreductase activity, acting on paired donors, with incorporation or reduction of molecular oxygen"/>
    <property type="evidence" value="ECO:0007669"/>
    <property type="project" value="InterPro"/>
</dbReference>
<reference evidence="3" key="1">
    <citation type="submission" date="2018-05" db="EMBL/GenBank/DDBJ databases">
        <authorList>
            <person name="Lanie J.A."/>
            <person name="Ng W.-L."/>
            <person name="Kazmierczak K.M."/>
            <person name="Andrzejewski T.M."/>
            <person name="Davidsen T.M."/>
            <person name="Wayne K.J."/>
            <person name="Tettelin H."/>
            <person name="Glass J.I."/>
            <person name="Rusch D."/>
            <person name="Podicherti R."/>
            <person name="Tsui H.-C.T."/>
            <person name="Winkler M.E."/>
        </authorList>
    </citation>
    <scope>NUCLEOTIDE SEQUENCE</scope>
</reference>
<accession>A0A381PWF3</accession>
<proteinExistence type="predicted"/>
<keyword evidence="1" id="KW-0560">Oxidoreductase</keyword>
<dbReference type="Pfam" id="PF00296">
    <property type="entry name" value="Bac_luciferase"/>
    <property type="match status" value="1"/>
</dbReference>
<protein>
    <recommendedName>
        <fullName evidence="2">Luciferase-like domain-containing protein</fullName>
    </recommendedName>
</protein>
<dbReference type="InterPro" id="IPR050564">
    <property type="entry name" value="F420-G6PD/mer"/>
</dbReference>
<dbReference type="InterPro" id="IPR036661">
    <property type="entry name" value="Luciferase-like_sf"/>
</dbReference>
<evidence type="ECO:0000313" key="3">
    <source>
        <dbReference type="EMBL" id="SUZ71240.1"/>
    </source>
</evidence>
<organism evidence="3">
    <name type="scientific">marine metagenome</name>
    <dbReference type="NCBI Taxonomy" id="408172"/>
    <lineage>
        <taxon>unclassified sequences</taxon>
        <taxon>metagenomes</taxon>
        <taxon>ecological metagenomes</taxon>
    </lineage>
</organism>
<name>A0A381PWF3_9ZZZZ</name>
<evidence type="ECO:0000259" key="2">
    <source>
        <dbReference type="Pfam" id="PF00296"/>
    </source>
</evidence>
<dbReference type="NCBIfam" id="TIGR03559">
    <property type="entry name" value="F420_Rv3520c"/>
    <property type="match status" value="1"/>
</dbReference>
<dbReference type="EMBL" id="UINC01001116">
    <property type="protein sequence ID" value="SUZ71240.1"/>
    <property type="molecule type" value="Genomic_DNA"/>
</dbReference>
<dbReference type="InterPro" id="IPR011251">
    <property type="entry name" value="Luciferase-like_dom"/>
</dbReference>
<dbReference type="AlphaFoldDB" id="A0A381PWF3"/>
<evidence type="ECO:0000256" key="1">
    <source>
        <dbReference type="ARBA" id="ARBA00023002"/>
    </source>
</evidence>
<dbReference type="PANTHER" id="PTHR43244">
    <property type="match status" value="1"/>
</dbReference>
<dbReference type="SUPFAM" id="SSF51679">
    <property type="entry name" value="Bacterial luciferase-like"/>
    <property type="match status" value="1"/>
</dbReference>
<feature type="domain" description="Luciferase-like" evidence="2">
    <location>
        <begin position="12"/>
        <end position="330"/>
    </location>
</feature>
<dbReference type="Gene3D" id="3.20.20.30">
    <property type="entry name" value="Luciferase-like domain"/>
    <property type="match status" value="1"/>
</dbReference>
<sequence>MKLATGAGYWAAGPPADAQEAILEAEALGFHSFWTAEAYGSDALTPLAWWGSRTETIQLGTGIVQMSARTPAATAMAAITMDHLTGGRFILGLGVSGPQVVEGWYGQPYPKPLARTREYVQIIREICDREKPVSFVGDHYQMPFPGGLELGKPLKSTVHPLRKHIPIYLGAEGPRNVALAAEICDGWLPLFFAPKDNQFYADALNEGFAKCGKALVGPDGQIPEENDFEVVCPVSIVPDADVERAADRVRPMLALYMGGMGAKGANFHYDVFCRMGYQDVADEVQEFYLTGRKDEAAAAIPLSLVEEVALVGPIDKITRDLQRWEDTVVSTLQVSGPTSLLRTVAEVVQQ</sequence>
<dbReference type="CDD" id="cd01097">
    <property type="entry name" value="Tetrahydromethanopterin_reductase"/>
    <property type="match status" value="1"/>
</dbReference>